<reference evidence="2" key="1">
    <citation type="submission" date="2013-04" db="EMBL/GenBank/DDBJ databases">
        <title>The Genome Sequence of Fonticula alba ATCC 38817.</title>
        <authorList>
            <consortium name="The Broad Institute Genomics Platform"/>
            <person name="Russ C."/>
            <person name="Cuomo C."/>
            <person name="Burger G."/>
            <person name="Gray M.W."/>
            <person name="Holland P.W.H."/>
            <person name="King N."/>
            <person name="Lang F.B.F."/>
            <person name="Roger A.J."/>
            <person name="Ruiz-Trillo I."/>
            <person name="Brown M."/>
            <person name="Walker B."/>
            <person name="Young S."/>
            <person name="Zeng Q."/>
            <person name="Gargeya S."/>
            <person name="Fitzgerald M."/>
            <person name="Haas B."/>
            <person name="Abouelleil A."/>
            <person name="Allen A.W."/>
            <person name="Alvarado L."/>
            <person name="Arachchi H.M."/>
            <person name="Berlin A.M."/>
            <person name="Chapman S.B."/>
            <person name="Gainer-Dewar J."/>
            <person name="Goldberg J."/>
            <person name="Griggs A."/>
            <person name="Gujja S."/>
            <person name="Hansen M."/>
            <person name="Howarth C."/>
            <person name="Imamovic A."/>
            <person name="Ireland A."/>
            <person name="Larimer J."/>
            <person name="McCowan C."/>
            <person name="Murphy C."/>
            <person name="Pearson M."/>
            <person name="Poon T.W."/>
            <person name="Priest M."/>
            <person name="Roberts A."/>
            <person name="Saif S."/>
            <person name="Shea T."/>
            <person name="Sisk P."/>
            <person name="Sykes S."/>
            <person name="Wortman J."/>
            <person name="Nusbaum C."/>
            <person name="Birren B."/>
        </authorList>
    </citation>
    <scope>NUCLEOTIDE SEQUENCE [LARGE SCALE GENOMIC DNA]</scope>
    <source>
        <strain evidence="2">ATCC 38817</strain>
    </source>
</reference>
<evidence type="ECO:0000313" key="2">
    <source>
        <dbReference type="EMBL" id="KCV72827.1"/>
    </source>
</evidence>
<evidence type="ECO:0000256" key="1">
    <source>
        <dbReference type="SAM" id="MobiDB-lite"/>
    </source>
</evidence>
<dbReference type="AlphaFoldDB" id="A0A058ZH67"/>
<dbReference type="EMBL" id="KB932201">
    <property type="protein sequence ID" value="KCV72827.1"/>
    <property type="molecule type" value="Genomic_DNA"/>
</dbReference>
<dbReference type="RefSeq" id="XP_009492528.1">
    <property type="nucleotide sequence ID" value="XM_009494253.1"/>
</dbReference>
<dbReference type="Proteomes" id="UP000030693">
    <property type="component" value="Unassembled WGS sequence"/>
</dbReference>
<dbReference type="GeneID" id="20525128"/>
<keyword evidence="3" id="KW-1185">Reference proteome</keyword>
<proteinExistence type="predicted"/>
<organism evidence="2">
    <name type="scientific">Fonticula alba</name>
    <name type="common">Slime mold</name>
    <dbReference type="NCBI Taxonomy" id="691883"/>
    <lineage>
        <taxon>Eukaryota</taxon>
        <taxon>Rotosphaerida</taxon>
        <taxon>Fonticulaceae</taxon>
        <taxon>Fonticula</taxon>
    </lineage>
</organism>
<accession>A0A058ZH67</accession>
<name>A0A058ZH67_FONAL</name>
<feature type="region of interest" description="Disordered" evidence="1">
    <location>
        <begin position="1"/>
        <end position="27"/>
    </location>
</feature>
<evidence type="ECO:0000313" key="3">
    <source>
        <dbReference type="Proteomes" id="UP000030693"/>
    </source>
</evidence>
<sequence>MSSSSNSHHPEQSSFKLPTPESLANAPALDPASHARMAAAVGSAPGSGLGADLIEHELAPGIFLVGSRDKLMKNAANPPAAAAPARPPVNTVSANNVELMRLELQQALLSLKCLRHTQRELQPFADAGDADAAEAITENDPIIDKTVAQIASLRREIGKLGGNCDALPGLEEFDQEERIRQGLAAGGELL</sequence>
<protein>
    <submittedName>
        <fullName evidence="2">Uncharacterized protein</fullName>
    </submittedName>
</protein>
<gene>
    <name evidence="2" type="ORF">H696_00403</name>
</gene>